<accession>A0AAD6KN76</accession>
<name>A0AAD6KN76_9ROSI</name>
<dbReference type="Proteomes" id="UP001162972">
    <property type="component" value="Chromosome 16"/>
</dbReference>
<reference evidence="1 2" key="1">
    <citation type="journal article" date="2023" name="Int. J. Mol. Sci.">
        <title>De Novo Assembly and Annotation of 11 Diverse Shrub Willow (Salix) Genomes Reveals Novel Gene Organization in Sex-Linked Regions.</title>
        <authorList>
            <person name="Hyden B."/>
            <person name="Feng K."/>
            <person name="Yates T.B."/>
            <person name="Jawdy S."/>
            <person name="Cereghino C."/>
            <person name="Smart L.B."/>
            <person name="Muchero W."/>
        </authorList>
    </citation>
    <scope>NUCLEOTIDE SEQUENCE [LARGE SCALE GENOMIC DNA]</scope>
    <source>
        <tissue evidence="1">Shoot tip</tissue>
    </source>
</reference>
<comment type="caution">
    <text evidence="1">The sequence shown here is derived from an EMBL/GenBank/DDBJ whole genome shotgun (WGS) entry which is preliminary data.</text>
</comment>
<organism evidence="1 2">
    <name type="scientific">Salix udensis</name>
    <dbReference type="NCBI Taxonomy" id="889485"/>
    <lineage>
        <taxon>Eukaryota</taxon>
        <taxon>Viridiplantae</taxon>
        <taxon>Streptophyta</taxon>
        <taxon>Embryophyta</taxon>
        <taxon>Tracheophyta</taxon>
        <taxon>Spermatophyta</taxon>
        <taxon>Magnoliopsida</taxon>
        <taxon>eudicotyledons</taxon>
        <taxon>Gunneridae</taxon>
        <taxon>Pentapetalae</taxon>
        <taxon>rosids</taxon>
        <taxon>fabids</taxon>
        <taxon>Malpighiales</taxon>
        <taxon>Salicaceae</taxon>
        <taxon>Saliceae</taxon>
        <taxon>Salix</taxon>
    </lineage>
</organism>
<gene>
    <name evidence="1" type="ORF">OIU84_026168</name>
</gene>
<keyword evidence="2" id="KW-1185">Reference proteome</keyword>
<sequence length="60" mass="6761">MVVNRIEFITVQSQAPIHPLYHPHLQTASETELDLAPSSSFASTCKLLLIQEQTQSKPER</sequence>
<dbReference type="AlphaFoldDB" id="A0AAD6KN76"/>
<evidence type="ECO:0000313" key="2">
    <source>
        <dbReference type="Proteomes" id="UP001162972"/>
    </source>
</evidence>
<evidence type="ECO:0000313" key="1">
    <source>
        <dbReference type="EMBL" id="KAJ6425539.1"/>
    </source>
</evidence>
<dbReference type="EMBL" id="JAPFFJ010000006">
    <property type="protein sequence ID" value="KAJ6425539.1"/>
    <property type="molecule type" value="Genomic_DNA"/>
</dbReference>
<protein>
    <submittedName>
        <fullName evidence="1">Uncharacterized protein</fullName>
    </submittedName>
</protein>
<proteinExistence type="predicted"/>